<keyword evidence="11" id="KW-1185">Reference proteome</keyword>
<comment type="subcellular location">
    <subcellularLocation>
        <location evidence="1">Membrane</location>
        <topology evidence="1">Multi-pass membrane protein</topology>
    </subcellularLocation>
</comment>
<evidence type="ECO:0000313" key="11">
    <source>
        <dbReference type="Proteomes" id="UP001211065"/>
    </source>
</evidence>
<evidence type="ECO:0000256" key="3">
    <source>
        <dbReference type="ARBA" id="ARBA00022448"/>
    </source>
</evidence>
<dbReference type="SUPFAM" id="SSF103506">
    <property type="entry name" value="Mitochondrial carrier"/>
    <property type="match status" value="1"/>
</dbReference>
<dbReference type="Gene3D" id="1.50.40.10">
    <property type="entry name" value="Mitochondrial carrier domain"/>
    <property type="match status" value="1"/>
</dbReference>
<keyword evidence="3 9" id="KW-0813">Transport</keyword>
<evidence type="ECO:0000256" key="9">
    <source>
        <dbReference type="RuleBase" id="RU000488"/>
    </source>
</evidence>
<dbReference type="PANTHER" id="PTHR45683">
    <property type="entry name" value="MITOCHONDRIAL NICOTINAMIDE ADENINE DINUCLEOTIDE TRANSPORTER 1-RELATED-RELATED"/>
    <property type="match status" value="1"/>
</dbReference>
<comment type="similarity">
    <text evidence="2 9">Belongs to the mitochondrial carrier (TC 2.A.29) family.</text>
</comment>
<feature type="repeat" description="Solcar" evidence="8">
    <location>
        <begin position="152"/>
        <end position="242"/>
    </location>
</feature>
<proteinExistence type="inferred from homology"/>
<comment type="caution">
    <text evidence="10">The sequence shown here is derived from an EMBL/GenBank/DDBJ whole genome shotgun (WGS) entry which is preliminary data.</text>
</comment>
<gene>
    <name evidence="10" type="ORF">HK099_004554</name>
</gene>
<evidence type="ECO:0000256" key="1">
    <source>
        <dbReference type="ARBA" id="ARBA00004141"/>
    </source>
</evidence>
<keyword evidence="5" id="KW-0677">Repeat</keyword>
<dbReference type="GO" id="GO:0016020">
    <property type="term" value="C:membrane"/>
    <property type="evidence" value="ECO:0007669"/>
    <property type="project" value="UniProtKB-SubCell"/>
</dbReference>
<dbReference type="InterPro" id="IPR018108">
    <property type="entry name" value="MCP_transmembrane"/>
</dbReference>
<dbReference type="Proteomes" id="UP001211065">
    <property type="component" value="Unassembled WGS sequence"/>
</dbReference>
<dbReference type="EMBL" id="JADGJW010000324">
    <property type="protein sequence ID" value="KAJ3219874.1"/>
    <property type="molecule type" value="Genomic_DNA"/>
</dbReference>
<accession>A0AAD5U0M3</accession>
<reference evidence="10" key="1">
    <citation type="submission" date="2020-05" db="EMBL/GenBank/DDBJ databases">
        <title>Phylogenomic resolution of chytrid fungi.</title>
        <authorList>
            <person name="Stajich J.E."/>
            <person name="Amses K."/>
            <person name="Simmons R."/>
            <person name="Seto K."/>
            <person name="Myers J."/>
            <person name="Bonds A."/>
            <person name="Quandt C.A."/>
            <person name="Barry K."/>
            <person name="Liu P."/>
            <person name="Grigoriev I."/>
            <person name="Longcore J.E."/>
            <person name="James T.Y."/>
        </authorList>
    </citation>
    <scope>NUCLEOTIDE SEQUENCE</scope>
    <source>
        <strain evidence="10">JEL0476</strain>
    </source>
</reference>
<dbReference type="InterPro" id="IPR044712">
    <property type="entry name" value="SLC25A32-like"/>
</dbReference>
<keyword evidence="7 8" id="KW-0472">Membrane</keyword>
<dbReference type="Pfam" id="PF00153">
    <property type="entry name" value="Mito_carr"/>
    <property type="match status" value="1"/>
</dbReference>
<evidence type="ECO:0000256" key="7">
    <source>
        <dbReference type="ARBA" id="ARBA00023136"/>
    </source>
</evidence>
<evidence type="ECO:0000256" key="6">
    <source>
        <dbReference type="ARBA" id="ARBA00022989"/>
    </source>
</evidence>
<sequence length="331" mass="37566">MTRTSYFASPYIVASTLLQVQFSPSTQYLNKFRKISETTDYSNVNDSNDTDTVSESESDFEMVQDLSGYLLSNSLKQNQPFQLPPLPNSVTEVMVTISKNKVEGFTALWKCQFVEWFLDMSNYLVNPTVEASIAELLDINDDVIPLADLDTDRALINLTARVTGSIITGLLLSPLDIVKTRLIVQTSHPIHKTYKSTLDCFSKVVFSEDTTRTIFPTILYHSVANLMYHSKYLVISKILPLTTSPILLALSQFTFDILNLVVTFPLDTVRKRLYAQYFDIYKGANQMETCVLINPIPYAGFFNCFSRIVIEEGGDIIGKNGKVKEKRRWFF</sequence>
<evidence type="ECO:0000313" key="10">
    <source>
        <dbReference type="EMBL" id="KAJ3219874.1"/>
    </source>
</evidence>
<evidence type="ECO:0008006" key="12">
    <source>
        <dbReference type="Google" id="ProtNLM"/>
    </source>
</evidence>
<dbReference type="PROSITE" id="PS50920">
    <property type="entry name" value="SOLCAR"/>
    <property type="match status" value="1"/>
</dbReference>
<keyword evidence="6" id="KW-1133">Transmembrane helix</keyword>
<dbReference type="InterPro" id="IPR023395">
    <property type="entry name" value="MCP_dom_sf"/>
</dbReference>
<protein>
    <recommendedName>
        <fullName evidence="12">Mitochondrial carrier</fullName>
    </recommendedName>
</protein>
<evidence type="ECO:0000256" key="2">
    <source>
        <dbReference type="ARBA" id="ARBA00006375"/>
    </source>
</evidence>
<dbReference type="GO" id="GO:0055085">
    <property type="term" value="P:transmembrane transport"/>
    <property type="evidence" value="ECO:0007669"/>
    <property type="project" value="InterPro"/>
</dbReference>
<evidence type="ECO:0000256" key="8">
    <source>
        <dbReference type="PROSITE-ProRule" id="PRU00282"/>
    </source>
</evidence>
<evidence type="ECO:0000256" key="5">
    <source>
        <dbReference type="ARBA" id="ARBA00022737"/>
    </source>
</evidence>
<evidence type="ECO:0000256" key="4">
    <source>
        <dbReference type="ARBA" id="ARBA00022692"/>
    </source>
</evidence>
<name>A0AAD5U0M3_9FUNG</name>
<organism evidence="10 11">
    <name type="scientific">Clydaea vesicula</name>
    <dbReference type="NCBI Taxonomy" id="447962"/>
    <lineage>
        <taxon>Eukaryota</taxon>
        <taxon>Fungi</taxon>
        <taxon>Fungi incertae sedis</taxon>
        <taxon>Chytridiomycota</taxon>
        <taxon>Chytridiomycota incertae sedis</taxon>
        <taxon>Chytridiomycetes</taxon>
        <taxon>Lobulomycetales</taxon>
        <taxon>Lobulomycetaceae</taxon>
        <taxon>Clydaea</taxon>
    </lineage>
</organism>
<dbReference type="GO" id="GO:0006862">
    <property type="term" value="P:nucleotide transport"/>
    <property type="evidence" value="ECO:0007669"/>
    <property type="project" value="InterPro"/>
</dbReference>
<dbReference type="AlphaFoldDB" id="A0AAD5U0M3"/>
<keyword evidence="4 8" id="KW-0812">Transmembrane</keyword>